<dbReference type="Pfam" id="PF04909">
    <property type="entry name" value="Amidohydro_2"/>
    <property type="match status" value="1"/>
</dbReference>
<gene>
    <name evidence="3" type="ORF">ETSY2_46090</name>
</gene>
<name>W4LFB1_9BACT</name>
<dbReference type="AlphaFoldDB" id="W4LFB1"/>
<reference evidence="3 4" key="1">
    <citation type="journal article" date="2014" name="Nature">
        <title>An environmental bacterial taxon with a large and distinct metabolic repertoire.</title>
        <authorList>
            <person name="Wilson M.C."/>
            <person name="Mori T."/>
            <person name="Ruckert C."/>
            <person name="Uria A.R."/>
            <person name="Helf M.J."/>
            <person name="Takada K."/>
            <person name="Gernert C."/>
            <person name="Steffens U.A."/>
            <person name="Heycke N."/>
            <person name="Schmitt S."/>
            <person name="Rinke C."/>
            <person name="Helfrich E.J."/>
            <person name="Brachmann A.O."/>
            <person name="Gurgui C."/>
            <person name="Wakimoto T."/>
            <person name="Kracht M."/>
            <person name="Crusemann M."/>
            <person name="Hentschel U."/>
            <person name="Abe I."/>
            <person name="Matsunaga S."/>
            <person name="Kalinowski J."/>
            <person name="Takeyama H."/>
            <person name="Piel J."/>
        </authorList>
    </citation>
    <scope>NUCLEOTIDE SEQUENCE [LARGE SCALE GENOMIC DNA]</scope>
    <source>
        <strain evidence="4">TSY2</strain>
    </source>
</reference>
<dbReference type="PATRIC" id="fig|1429439.4.peg.7678"/>
<keyword evidence="4" id="KW-1185">Reference proteome</keyword>
<sequence length="337" mass="37665">MATNDNWLALVQEETLEPDLPICDPHHHLWDQRPDRVEPRYMMDEILADLNSGHNIVSTVFVQCTAMHRADGPEAMRPVGETGFVNGIAAMSASGLYGSTRIAAGIVGTADLTLGDAVGEVLEAHVQAGGGRFRGIRQSAAWDPAGEAIAARMAQPHLYMDANFRTGYAQLARFNMTFEGWCYHHQIKELTDLARAFPDTIIILDHFGGPLGVGPYAGKREELFEPWRQDMTELAKCANVVAKLGGINMPINGFGWHEHERPPTSQELMEATRPYYEHAIEQFGVDRCMFESNYPVDKESCSYNILWNSFKRLTVSYSADEKAKLYHDTAARVYRLS</sequence>
<dbReference type="SUPFAM" id="SSF51556">
    <property type="entry name" value="Metallo-dependent hydrolases"/>
    <property type="match status" value="1"/>
</dbReference>
<comment type="caution">
    <text evidence="3">The sequence shown here is derived from an EMBL/GenBank/DDBJ whole genome shotgun (WGS) entry which is preliminary data.</text>
</comment>
<dbReference type="EMBL" id="AZHX01002160">
    <property type="protein sequence ID" value="ETW96604.1"/>
    <property type="molecule type" value="Genomic_DNA"/>
</dbReference>
<dbReference type="InterPro" id="IPR032466">
    <property type="entry name" value="Metal_Hydrolase"/>
</dbReference>
<organism evidence="3 4">
    <name type="scientific">Candidatus Entotheonella gemina</name>
    <dbReference type="NCBI Taxonomy" id="1429439"/>
    <lineage>
        <taxon>Bacteria</taxon>
        <taxon>Pseudomonadati</taxon>
        <taxon>Nitrospinota/Tectimicrobiota group</taxon>
        <taxon>Candidatus Tectimicrobiota</taxon>
        <taxon>Candidatus Entotheonellia</taxon>
        <taxon>Candidatus Entotheonellales</taxon>
        <taxon>Candidatus Entotheonellaceae</taxon>
        <taxon>Candidatus Entotheonella</taxon>
    </lineage>
</organism>
<dbReference type="Proteomes" id="UP000019140">
    <property type="component" value="Unassembled WGS sequence"/>
</dbReference>
<evidence type="ECO:0000259" key="2">
    <source>
        <dbReference type="Pfam" id="PF04909"/>
    </source>
</evidence>
<evidence type="ECO:0000313" key="3">
    <source>
        <dbReference type="EMBL" id="ETW96604.1"/>
    </source>
</evidence>
<dbReference type="Gene3D" id="3.20.20.140">
    <property type="entry name" value="Metal-dependent hydrolases"/>
    <property type="match status" value="1"/>
</dbReference>
<evidence type="ECO:0000313" key="4">
    <source>
        <dbReference type="Proteomes" id="UP000019140"/>
    </source>
</evidence>
<accession>W4LFB1</accession>
<dbReference type="PANTHER" id="PTHR43569:SF1">
    <property type="entry name" value="BLL3371 PROTEIN"/>
    <property type="match status" value="1"/>
</dbReference>
<protein>
    <submittedName>
        <fullName evidence="3">Amidohydrolase</fullName>
    </submittedName>
</protein>
<evidence type="ECO:0000256" key="1">
    <source>
        <dbReference type="ARBA" id="ARBA00038310"/>
    </source>
</evidence>
<dbReference type="InterPro" id="IPR006680">
    <property type="entry name" value="Amidohydro-rel"/>
</dbReference>
<proteinExistence type="inferred from homology"/>
<dbReference type="HOGENOM" id="CLU_044590_3_1_7"/>
<comment type="similarity">
    <text evidence="1">Belongs to the metallo-dependent hydrolases superfamily.</text>
</comment>
<dbReference type="InterPro" id="IPR052350">
    <property type="entry name" value="Metallo-dep_Lactonases"/>
</dbReference>
<dbReference type="GO" id="GO:0016787">
    <property type="term" value="F:hydrolase activity"/>
    <property type="evidence" value="ECO:0007669"/>
    <property type="project" value="UniProtKB-KW"/>
</dbReference>
<dbReference type="PANTHER" id="PTHR43569">
    <property type="entry name" value="AMIDOHYDROLASE"/>
    <property type="match status" value="1"/>
</dbReference>
<feature type="domain" description="Amidohydrolase-related" evidence="2">
    <location>
        <begin position="23"/>
        <end position="336"/>
    </location>
</feature>